<keyword evidence="3" id="KW-1185">Reference proteome</keyword>
<feature type="region of interest" description="Disordered" evidence="1">
    <location>
        <begin position="359"/>
        <end position="382"/>
    </location>
</feature>
<evidence type="ECO:0000313" key="2">
    <source>
        <dbReference type="EMBL" id="KAJ8451345.1"/>
    </source>
</evidence>
<feature type="region of interest" description="Disordered" evidence="1">
    <location>
        <begin position="219"/>
        <end position="242"/>
    </location>
</feature>
<sequence length="635" mass="70861">MAFPPLYNTKEMADYVRESFIWPWRRATCPPRPFAKDYHVLCPNFLLPEAEGATADFELPEMVQATSYAMLLNEAVELGVVHGFMAEGLKLALVRILNYWSHVVRSEWPAAPSGVAPSWTSVSCLYKRRHPSTPGPRLLPSDYHDLCPHFDLGVATRYARGSNTPEMMQKIFYVMVIDNAAKLGLSRRLNMDCVMWVMRKLDWGPVEAWLGDTARRLQRAQTSRPTDPPINPVLAGGPSRRRTTSFPSFRDTVQAAEYVRGNLCWSVRETSSLYPNLLPLHFTAYCPEFDHIVAMQFAHAAHIPEMVQAIFYAMVINDATKLRLIRRETRESLMLDLRKMRWDIIEVWMLSIEDKLKDAQVSSPSGDGRPQPSARGPSLRITSSEFRPWGDYAVRLVLQHPRDGTGNLLHHGRERGCGAGYHMQNLGEVPDVGPVVAALGSLRVLVQERQYRLRRACVLRLVNRSADLASSSSPVRRMTKTKSPTRIRSPAELLAEGTHGNPCSAPSSSKPGAEVASTSSSSTSGRPAPPLLTARRYGLRLRASRYLREKVFACRTGSRDCCGGTRLSKGPNRPDPQDGSGSHFSDPKVVPTLKRTPLEKQYLLPAGYTFAIPKADATVNESPAKCIAVYHMALN</sequence>
<organism evidence="2 3">
    <name type="scientific">Carnegiea gigantea</name>
    <dbReference type="NCBI Taxonomy" id="171969"/>
    <lineage>
        <taxon>Eukaryota</taxon>
        <taxon>Viridiplantae</taxon>
        <taxon>Streptophyta</taxon>
        <taxon>Embryophyta</taxon>
        <taxon>Tracheophyta</taxon>
        <taxon>Spermatophyta</taxon>
        <taxon>Magnoliopsida</taxon>
        <taxon>eudicotyledons</taxon>
        <taxon>Gunneridae</taxon>
        <taxon>Pentapetalae</taxon>
        <taxon>Caryophyllales</taxon>
        <taxon>Cactineae</taxon>
        <taxon>Cactaceae</taxon>
        <taxon>Cactoideae</taxon>
        <taxon>Echinocereeae</taxon>
        <taxon>Carnegiea</taxon>
    </lineage>
</organism>
<protein>
    <submittedName>
        <fullName evidence="2">Uncharacterized protein</fullName>
    </submittedName>
</protein>
<name>A0A9Q1KYE4_9CARY</name>
<evidence type="ECO:0000256" key="1">
    <source>
        <dbReference type="SAM" id="MobiDB-lite"/>
    </source>
</evidence>
<reference evidence="2" key="1">
    <citation type="submission" date="2022-04" db="EMBL/GenBank/DDBJ databases">
        <title>Carnegiea gigantea Genome sequencing and assembly v2.</title>
        <authorList>
            <person name="Copetti D."/>
            <person name="Sanderson M.J."/>
            <person name="Burquez A."/>
            <person name="Wojciechowski M.F."/>
        </authorList>
    </citation>
    <scope>NUCLEOTIDE SEQUENCE</scope>
    <source>
        <strain evidence="2">SGP5-SGP5p</strain>
        <tissue evidence="2">Aerial part</tissue>
    </source>
</reference>
<feature type="region of interest" description="Disordered" evidence="1">
    <location>
        <begin position="469"/>
        <end position="488"/>
    </location>
</feature>
<feature type="region of interest" description="Disordered" evidence="1">
    <location>
        <begin position="563"/>
        <end position="588"/>
    </location>
</feature>
<proteinExistence type="predicted"/>
<evidence type="ECO:0000313" key="3">
    <source>
        <dbReference type="Proteomes" id="UP001153076"/>
    </source>
</evidence>
<dbReference type="Proteomes" id="UP001153076">
    <property type="component" value="Unassembled WGS sequence"/>
</dbReference>
<comment type="caution">
    <text evidence="2">The sequence shown here is derived from an EMBL/GenBank/DDBJ whole genome shotgun (WGS) entry which is preliminary data.</text>
</comment>
<gene>
    <name evidence="2" type="ORF">Cgig2_014117</name>
</gene>
<feature type="region of interest" description="Disordered" evidence="1">
    <location>
        <begin position="493"/>
        <end position="531"/>
    </location>
</feature>
<dbReference type="AlphaFoldDB" id="A0A9Q1KYE4"/>
<dbReference type="EMBL" id="JAKOGI010000010">
    <property type="protein sequence ID" value="KAJ8451345.1"/>
    <property type="molecule type" value="Genomic_DNA"/>
</dbReference>
<accession>A0A9Q1KYE4</accession>